<evidence type="ECO:0000313" key="2">
    <source>
        <dbReference type="Proteomes" id="UP000190274"/>
    </source>
</evidence>
<protein>
    <submittedName>
        <fullName evidence="1">LADA_0D02916g1_1</fullName>
    </submittedName>
</protein>
<organism evidence="1 2">
    <name type="scientific">Lachancea dasiensis</name>
    <dbReference type="NCBI Taxonomy" id="1072105"/>
    <lineage>
        <taxon>Eukaryota</taxon>
        <taxon>Fungi</taxon>
        <taxon>Dikarya</taxon>
        <taxon>Ascomycota</taxon>
        <taxon>Saccharomycotina</taxon>
        <taxon>Saccharomycetes</taxon>
        <taxon>Saccharomycetales</taxon>
        <taxon>Saccharomycetaceae</taxon>
        <taxon>Lachancea</taxon>
    </lineage>
</organism>
<accession>A0A1G4J4T2</accession>
<keyword evidence="2" id="KW-1185">Reference proteome</keyword>
<proteinExistence type="predicted"/>
<name>A0A1G4J4T2_9SACH</name>
<reference evidence="1 2" key="1">
    <citation type="submission" date="2016-03" db="EMBL/GenBank/DDBJ databases">
        <authorList>
            <person name="Devillers H."/>
        </authorList>
    </citation>
    <scope>NUCLEOTIDE SEQUENCE [LARGE SCALE GENOMIC DNA]</scope>
    <source>
        <strain evidence="1">CBS 10888</strain>
    </source>
</reference>
<dbReference type="AlphaFoldDB" id="A0A1G4J4T2"/>
<gene>
    <name evidence="1" type="ORF">LADA_0D02916G</name>
</gene>
<dbReference type="Proteomes" id="UP000190274">
    <property type="component" value="Chromosome D"/>
</dbReference>
<dbReference type="EMBL" id="LT598454">
    <property type="protein sequence ID" value="SCU84641.1"/>
    <property type="molecule type" value="Genomic_DNA"/>
</dbReference>
<sequence length="206" mass="22605">MSAVSALTVGVGSANFSVSIPDGFDDVDVIEHDTQLIPLFQHKVYAPDFDGVPIREVVASFLRDAESNIETFIALEDLLPAGALPLDVSEELLSYGLASKITYAFGTSDESSRAVTRSRPYFQFGKDEGCDECGTRDQSANGDTCYNLTSCNYYKSFEVSVNTSWIYFYAYLSSNCTGTVKSFSFTSTSSCVGFSADYYSFEYHVN</sequence>
<evidence type="ECO:0000313" key="1">
    <source>
        <dbReference type="EMBL" id="SCU84641.1"/>
    </source>
</evidence>